<accession>A0A9P0FGC0</accession>
<reference evidence="2" key="1">
    <citation type="submission" date="2021-12" db="EMBL/GenBank/DDBJ databases">
        <authorList>
            <person name="King R."/>
        </authorList>
    </citation>
    <scope>NUCLEOTIDE SEQUENCE</scope>
</reference>
<keyword evidence="3" id="KW-1185">Reference proteome</keyword>
<protein>
    <submittedName>
        <fullName evidence="2">Uncharacterized protein</fullName>
    </submittedName>
</protein>
<feature type="coiled-coil region" evidence="1">
    <location>
        <begin position="196"/>
        <end position="250"/>
    </location>
</feature>
<name>A0A9P0FGC0_BRAAE</name>
<dbReference type="EMBL" id="OV121134">
    <property type="protein sequence ID" value="CAH0552924.1"/>
    <property type="molecule type" value="Genomic_DNA"/>
</dbReference>
<organism evidence="2 3">
    <name type="scientific">Brassicogethes aeneus</name>
    <name type="common">Rape pollen beetle</name>
    <name type="synonym">Meligethes aeneus</name>
    <dbReference type="NCBI Taxonomy" id="1431903"/>
    <lineage>
        <taxon>Eukaryota</taxon>
        <taxon>Metazoa</taxon>
        <taxon>Ecdysozoa</taxon>
        <taxon>Arthropoda</taxon>
        <taxon>Hexapoda</taxon>
        <taxon>Insecta</taxon>
        <taxon>Pterygota</taxon>
        <taxon>Neoptera</taxon>
        <taxon>Endopterygota</taxon>
        <taxon>Coleoptera</taxon>
        <taxon>Polyphaga</taxon>
        <taxon>Cucujiformia</taxon>
        <taxon>Nitidulidae</taxon>
        <taxon>Meligethinae</taxon>
        <taxon>Brassicogethes</taxon>
    </lineage>
</organism>
<dbReference type="PANTHER" id="PTHR37558">
    <property type="entry name" value="HTH CENPB-TYPE DOMAIN-CONTAINING PROTEIN"/>
    <property type="match status" value="1"/>
</dbReference>
<dbReference type="OrthoDB" id="72637at2759"/>
<dbReference type="AlphaFoldDB" id="A0A9P0FGC0"/>
<proteinExistence type="predicted"/>
<keyword evidence="1" id="KW-0175">Coiled coil</keyword>
<dbReference type="Proteomes" id="UP001154078">
    <property type="component" value="Chromosome 3"/>
</dbReference>
<evidence type="ECO:0000256" key="1">
    <source>
        <dbReference type="SAM" id="Coils"/>
    </source>
</evidence>
<evidence type="ECO:0000313" key="2">
    <source>
        <dbReference type="EMBL" id="CAH0552924.1"/>
    </source>
</evidence>
<dbReference type="PANTHER" id="PTHR37558:SF1">
    <property type="entry name" value="HTH CENPB-TYPE DOMAIN-CONTAINING PROTEIN"/>
    <property type="match status" value="1"/>
</dbReference>
<gene>
    <name evidence="2" type="ORF">MELIAE_LOCUS5049</name>
</gene>
<evidence type="ECO:0000313" key="3">
    <source>
        <dbReference type="Proteomes" id="UP001154078"/>
    </source>
</evidence>
<sequence>MSTSSIVKATKLRFTISDDLFLLNKVIESNPYDDGLRWKAIRNAIVEDTGKNFTVRATREHVDHLLKLFIKSDYYNLRKSATDDQYEQKILLLKQISDYVYLKNERNGNGLELDNEINATSEHIKIEVEEATLEDINSQEDDITEQPLIESETPINNNLNSIPSSKTNPRASAILVRRPRKRIIPSTAYSTYFQYKRDSENKLREKELDLEERKLAAEERRINLEELKFAQEKTEKEQRLQIELEERRHRLKLETQQQEIYTLLIQFLINKK</sequence>